<evidence type="ECO:0000313" key="1">
    <source>
        <dbReference type="EMBL" id="GGF29479.1"/>
    </source>
</evidence>
<evidence type="ECO:0000313" key="2">
    <source>
        <dbReference type="Proteomes" id="UP000646365"/>
    </source>
</evidence>
<dbReference type="PANTHER" id="PTHR36423:SF2">
    <property type="entry name" value="AFR070WP"/>
    <property type="match status" value="1"/>
</dbReference>
<sequence>MTEPQPIQAIESYHAHIYFDGPEARERAAQLREQIAARFRVQMGRWRDQPVGPHPLPMYQVAFEVALFPAIVPWLMLNRQGLTVVVHPNTDRPRDDHLIHALWLGQVLPLDGSGLEESLSALGRTQDPVVPNTEPSV</sequence>
<dbReference type="SUPFAM" id="SSF143410">
    <property type="entry name" value="DOPA-like"/>
    <property type="match status" value="1"/>
</dbReference>
<dbReference type="EMBL" id="BMJQ01000010">
    <property type="protein sequence ID" value="GGF29479.1"/>
    <property type="molecule type" value="Genomic_DNA"/>
</dbReference>
<dbReference type="Pfam" id="PF08883">
    <property type="entry name" value="DOPA_dioxygen"/>
    <property type="match status" value="1"/>
</dbReference>
<dbReference type="Gene3D" id="3.30.70.1240">
    <property type="entry name" value="DOPA-like domains"/>
    <property type="match status" value="1"/>
</dbReference>
<gene>
    <name evidence="1" type="ORF">GCM10011611_39400</name>
</gene>
<dbReference type="AlphaFoldDB" id="A0A8J2YVW2"/>
<keyword evidence="2" id="KW-1185">Reference proteome</keyword>
<dbReference type="PANTHER" id="PTHR36423">
    <property type="entry name" value="AFR070WP"/>
    <property type="match status" value="1"/>
</dbReference>
<dbReference type="RefSeq" id="WP_189048893.1">
    <property type="nucleotide sequence ID" value="NZ_BMJQ01000010.1"/>
</dbReference>
<reference evidence="1" key="2">
    <citation type="submission" date="2020-09" db="EMBL/GenBank/DDBJ databases">
        <authorList>
            <person name="Sun Q."/>
            <person name="Zhou Y."/>
        </authorList>
    </citation>
    <scope>NUCLEOTIDE SEQUENCE</scope>
    <source>
        <strain evidence="1">CGMCC 1.15725</strain>
    </source>
</reference>
<reference evidence="1" key="1">
    <citation type="journal article" date="2014" name="Int. J. Syst. Evol. Microbiol.">
        <title>Complete genome sequence of Corynebacterium casei LMG S-19264T (=DSM 44701T), isolated from a smear-ripened cheese.</title>
        <authorList>
            <consortium name="US DOE Joint Genome Institute (JGI-PGF)"/>
            <person name="Walter F."/>
            <person name="Albersmeier A."/>
            <person name="Kalinowski J."/>
            <person name="Ruckert C."/>
        </authorList>
    </citation>
    <scope>NUCLEOTIDE SEQUENCE</scope>
    <source>
        <strain evidence="1">CGMCC 1.15725</strain>
    </source>
</reference>
<comment type="caution">
    <text evidence="1">The sequence shown here is derived from an EMBL/GenBank/DDBJ whole genome shotgun (WGS) entry which is preliminary data.</text>
</comment>
<dbReference type="InterPro" id="IPR023389">
    <property type="entry name" value="DOPA-like_sf"/>
</dbReference>
<organism evidence="1 2">
    <name type="scientific">Aliidongia dinghuensis</name>
    <dbReference type="NCBI Taxonomy" id="1867774"/>
    <lineage>
        <taxon>Bacteria</taxon>
        <taxon>Pseudomonadati</taxon>
        <taxon>Pseudomonadota</taxon>
        <taxon>Alphaproteobacteria</taxon>
        <taxon>Rhodospirillales</taxon>
        <taxon>Dongiaceae</taxon>
        <taxon>Aliidongia</taxon>
    </lineage>
</organism>
<dbReference type="Proteomes" id="UP000646365">
    <property type="component" value="Unassembled WGS sequence"/>
</dbReference>
<protein>
    <submittedName>
        <fullName evidence="1">DOPA 4,5-dioxygenase</fullName>
    </submittedName>
</protein>
<name>A0A8J2YVW2_9PROT</name>
<dbReference type="PIRSF" id="PIRSF028139">
    <property type="entry name" value="DOPA-diox_rel_Mll2280"/>
    <property type="match status" value="1"/>
</dbReference>
<dbReference type="InterPro" id="IPR014980">
    <property type="entry name" value="DOPA_dioxygen"/>
</dbReference>
<accession>A0A8J2YVW2</accession>
<proteinExistence type="predicted"/>